<organism evidence="2 3">
    <name type="scientific">Karstenula rhodostoma CBS 690.94</name>
    <dbReference type="NCBI Taxonomy" id="1392251"/>
    <lineage>
        <taxon>Eukaryota</taxon>
        <taxon>Fungi</taxon>
        <taxon>Dikarya</taxon>
        <taxon>Ascomycota</taxon>
        <taxon>Pezizomycotina</taxon>
        <taxon>Dothideomycetes</taxon>
        <taxon>Pleosporomycetidae</taxon>
        <taxon>Pleosporales</taxon>
        <taxon>Massarineae</taxon>
        <taxon>Didymosphaeriaceae</taxon>
        <taxon>Karstenula</taxon>
    </lineage>
</organism>
<feature type="region of interest" description="Disordered" evidence="1">
    <location>
        <begin position="81"/>
        <end position="107"/>
    </location>
</feature>
<dbReference type="Proteomes" id="UP000799764">
    <property type="component" value="Unassembled WGS sequence"/>
</dbReference>
<proteinExistence type="predicted"/>
<evidence type="ECO:0008006" key="4">
    <source>
        <dbReference type="Google" id="ProtNLM"/>
    </source>
</evidence>
<dbReference type="AlphaFoldDB" id="A0A9P4PP76"/>
<evidence type="ECO:0000313" key="3">
    <source>
        <dbReference type="Proteomes" id="UP000799764"/>
    </source>
</evidence>
<comment type="caution">
    <text evidence="2">The sequence shown here is derived from an EMBL/GenBank/DDBJ whole genome shotgun (WGS) entry which is preliminary data.</text>
</comment>
<reference evidence="2" key="1">
    <citation type="journal article" date="2020" name="Stud. Mycol.">
        <title>101 Dothideomycetes genomes: a test case for predicting lifestyles and emergence of pathogens.</title>
        <authorList>
            <person name="Haridas S."/>
            <person name="Albert R."/>
            <person name="Binder M."/>
            <person name="Bloem J."/>
            <person name="Labutti K."/>
            <person name="Salamov A."/>
            <person name="Andreopoulos B."/>
            <person name="Baker S."/>
            <person name="Barry K."/>
            <person name="Bills G."/>
            <person name="Bluhm B."/>
            <person name="Cannon C."/>
            <person name="Castanera R."/>
            <person name="Culley D."/>
            <person name="Daum C."/>
            <person name="Ezra D."/>
            <person name="Gonzalez J."/>
            <person name="Henrissat B."/>
            <person name="Kuo A."/>
            <person name="Liang C."/>
            <person name="Lipzen A."/>
            <person name="Lutzoni F."/>
            <person name="Magnuson J."/>
            <person name="Mondo S."/>
            <person name="Nolan M."/>
            <person name="Ohm R."/>
            <person name="Pangilinan J."/>
            <person name="Park H.-J."/>
            <person name="Ramirez L."/>
            <person name="Alfaro M."/>
            <person name="Sun H."/>
            <person name="Tritt A."/>
            <person name="Yoshinaga Y."/>
            <person name="Zwiers L.-H."/>
            <person name="Turgeon B."/>
            <person name="Goodwin S."/>
            <person name="Spatafora J."/>
            <person name="Crous P."/>
            <person name="Grigoriev I."/>
        </authorList>
    </citation>
    <scope>NUCLEOTIDE SEQUENCE</scope>
    <source>
        <strain evidence="2">CBS 690.94</strain>
    </source>
</reference>
<protein>
    <recommendedName>
        <fullName evidence="4">F-box domain-containing protein</fullName>
    </recommendedName>
</protein>
<dbReference type="EMBL" id="MU001498">
    <property type="protein sequence ID" value="KAF2446489.1"/>
    <property type="molecule type" value="Genomic_DNA"/>
</dbReference>
<name>A0A9P4PP76_9PLEO</name>
<dbReference type="OrthoDB" id="3140657at2759"/>
<sequence>MVTFSVLPIEIQRECARHFDIQTLKQFRLSSRKASSIALEYLFHTIVLNFNDESAKRFNHVLDDGALKKMVRRAIVDGRDGHQDELYPEESEEEDGDSDGDGVEDANEIKWPQTPWSIAIKRIAQFPKLRNAELWMQDECYEWDYAGSSCDQDPEYRQVYQTRFFQALKDATAIDSLTLNNAQDAIITSTGTEEATDALRSRIKSFHIMIATDVCHGSPENKVDQVELHQCFNFLLRTHWLDPFQNQLTHLTLYCDTYWGVYPFTDLRGIHFPCLVSLALGNLSVAHDWQFDWITSHGETLEELILDDVCIVYAMVMPKEMLNANWPNEVPNPDDDTCKHYLTRWDEVFDDFRLDLPKLKRFGMGHGEWHNKMFEARYDLPARIEWTRYMTYYSGIGPSQWTEEFSYHR</sequence>
<evidence type="ECO:0000256" key="1">
    <source>
        <dbReference type="SAM" id="MobiDB-lite"/>
    </source>
</evidence>
<accession>A0A9P4PP76</accession>
<gene>
    <name evidence="2" type="ORF">P171DRAFT_519995</name>
</gene>
<dbReference type="PANTHER" id="PTHR42057:SF2">
    <property type="entry name" value="F-BOX DOMAIN PROTEIN (AFU_ORTHOLOGUE AFUA_4G00200)-RELATED"/>
    <property type="match status" value="1"/>
</dbReference>
<evidence type="ECO:0000313" key="2">
    <source>
        <dbReference type="EMBL" id="KAF2446489.1"/>
    </source>
</evidence>
<feature type="compositionally biased region" description="Acidic residues" evidence="1">
    <location>
        <begin position="86"/>
        <end position="106"/>
    </location>
</feature>
<dbReference type="PANTHER" id="PTHR42057">
    <property type="entry name" value="F-BOX DOMAIN PROTEIN (AFU_ORTHOLOGUE AFUA_4G00200)"/>
    <property type="match status" value="1"/>
</dbReference>
<keyword evidence="3" id="KW-1185">Reference proteome</keyword>